<accession>A0A1L8QNC5</accession>
<dbReference type="CDD" id="cd02205">
    <property type="entry name" value="CBS_pair_SF"/>
    <property type="match status" value="1"/>
</dbReference>
<evidence type="ECO:0000259" key="2">
    <source>
        <dbReference type="PROSITE" id="PS51371"/>
    </source>
</evidence>
<keyword evidence="4" id="KW-1185">Reference proteome</keyword>
<proteinExistence type="predicted"/>
<organism evidence="3 4">
    <name type="scientific">Enterococcus aquimarinus</name>
    <dbReference type="NCBI Taxonomy" id="328396"/>
    <lineage>
        <taxon>Bacteria</taxon>
        <taxon>Bacillati</taxon>
        <taxon>Bacillota</taxon>
        <taxon>Bacilli</taxon>
        <taxon>Lactobacillales</taxon>
        <taxon>Enterococcaceae</taxon>
        <taxon>Enterococcus</taxon>
    </lineage>
</organism>
<dbReference type="NCBIfam" id="NF038387">
    <property type="entry name" value="CBS_CbpA"/>
    <property type="match status" value="1"/>
</dbReference>
<dbReference type="PIRSF" id="PIRSF035040">
    <property type="entry name" value="UCP035040_CBS_Lmo0553"/>
    <property type="match status" value="1"/>
</dbReference>
<dbReference type="Gene3D" id="3.10.580.10">
    <property type="entry name" value="CBS-domain"/>
    <property type="match status" value="1"/>
</dbReference>
<protein>
    <submittedName>
        <fullName evidence="3">CBS protein</fullName>
    </submittedName>
</protein>
<dbReference type="STRING" id="328396.RU93_GL001265"/>
<comment type="caution">
    <text evidence="3">The sequence shown here is derived from an EMBL/GenBank/DDBJ whole genome shotgun (WGS) entry which is preliminary data.</text>
</comment>
<keyword evidence="1" id="KW-0129">CBS domain</keyword>
<feature type="domain" description="CBS" evidence="2">
    <location>
        <begin position="14"/>
        <end position="73"/>
    </location>
</feature>
<dbReference type="SUPFAM" id="SSF54631">
    <property type="entry name" value="CBS-domain pair"/>
    <property type="match status" value="1"/>
</dbReference>
<dbReference type="InterPro" id="IPR017036">
    <property type="entry name" value="Lmo0553-like"/>
</dbReference>
<reference evidence="3 4" key="1">
    <citation type="submission" date="2014-12" db="EMBL/GenBank/DDBJ databases">
        <title>Draft genome sequences of 29 type strains of Enterococci.</title>
        <authorList>
            <person name="Zhong Z."/>
            <person name="Sun Z."/>
            <person name="Liu W."/>
            <person name="Zhang W."/>
            <person name="Zhang H."/>
        </authorList>
    </citation>
    <scope>NUCLEOTIDE SEQUENCE [LARGE SCALE GENOMIC DNA]</scope>
    <source>
        <strain evidence="3 4">DSM 17690</strain>
    </source>
</reference>
<dbReference type="AlphaFoldDB" id="A0A1L8QNC5"/>
<dbReference type="InterPro" id="IPR046342">
    <property type="entry name" value="CBS_dom_sf"/>
</dbReference>
<name>A0A1L8QNC5_9ENTE</name>
<evidence type="ECO:0000313" key="3">
    <source>
        <dbReference type="EMBL" id="OJG09021.1"/>
    </source>
</evidence>
<dbReference type="PROSITE" id="PS51371">
    <property type="entry name" value="CBS"/>
    <property type="match status" value="1"/>
</dbReference>
<evidence type="ECO:0000256" key="1">
    <source>
        <dbReference type="PROSITE-ProRule" id="PRU00703"/>
    </source>
</evidence>
<dbReference type="Pfam" id="PF00571">
    <property type="entry name" value="CBS"/>
    <property type="match status" value="1"/>
</dbReference>
<sequence length="230" mass="26631">MKFGGVKMLLETIVTPKKDLTIVTESLTLAEALEILEASNNRCVPILDEDHQLFRGNIYRMHIYRHLASHGDMNLPVTYLLKNATKFIYSDSSYFNLFFSMRDLPYIAVLNEQKEFLGILSHEKMLNAWYDRIGLDNSSYTLTIETNGKQTDLTAITKIVSKVSPILNCLTLNLVPSETKQEVLISLPETVDEETKNKIIYRLERKKFHVTRVDSRLPEPREFEYESKSY</sequence>
<dbReference type="InterPro" id="IPR000644">
    <property type="entry name" value="CBS_dom"/>
</dbReference>
<gene>
    <name evidence="3" type="ORF">RU93_GL001265</name>
</gene>
<dbReference type="EMBL" id="JXKD01000022">
    <property type="protein sequence ID" value="OJG09021.1"/>
    <property type="molecule type" value="Genomic_DNA"/>
</dbReference>
<evidence type="ECO:0000313" key="4">
    <source>
        <dbReference type="Proteomes" id="UP000182149"/>
    </source>
</evidence>
<dbReference type="Proteomes" id="UP000182149">
    <property type="component" value="Unassembled WGS sequence"/>
</dbReference>